<reference evidence="2 3" key="1">
    <citation type="journal article" date="2018" name="Environ. Microbiol.">
        <title>Isolation and genomic characterization of Novimethylophilus kurashikiensis gen. nov. sp. nov., a new lanthanide-dependent methylotrophic species of Methylophilaceae.</title>
        <authorList>
            <person name="Lv H."/>
            <person name="Sahin N."/>
            <person name="Tani A."/>
        </authorList>
    </citation>
    <scope>NUCLEOTIDE SEQUENCE [LARGE SCALE GENOMIC DNA]</scope>
    <source>
        <strain evidence="2 3">La2-4</strain>
    </source>
</reference>
<dbReference type="AlphaFoldDB" id="A0A2R5FAI4"/>
<evidence type="ECO:0008006" key="4">
    <source>
        <dbReference type="Google" id="ProtNLM"/>
    </source>
</evidence>
<name>A0A2R5FAI4_9PROT</name>
<keyword evidence="1" id="KW-0812">Transmembrane</keyword>
<organism evidence="2 3">
    <name type="scientific">Novimethylophilus kurashikiensis</name>
    <dbReference type="NCBI Taxonomy" id="1825523"/>
    <lineage>
        <taxon>Bacteria</taxon>
        <taxon>Pseudomonadati</taxon>
        <taxon>Pseudomonadota</taxon>
        <taxon>Betaproteobacteria</taxon>
        <taxon>Nitrosomonadales</taxon>
        <taxon>Methylophilaceae</taxon>
        <taxon>Novimethylophilus</taxon>
    </lineage>
</organism>
<keyword evidence="1" id="KW-0472">Membrane</keyword>
<dbReference type="EMBL" id="BDOQ01000017">
    <property type="protein sequence ID" value="GBG15242.1"/>
    <property type="molecule type" value="Genomic_DNA"/>
</dbReference>
<evidence type="ECO:0000313" key="2">
    <source>
        <dbReference type="EMBL" id="GBG15242.1"/>
    </source>
</evidence>
<evidence type="ECO:0000256" key="1">
    <source>
        <dbReference type="SAM" id="Phobius"/>
    </source>
</evidence>
<evidence type="ECO:0000313" key="3">
    <source>
        <dbReference type="Proteomes" id="UP000245081"/>
    </source>
</evidence>
<keyword evidence="1" id="KW-1133">Transmembrane helix</keyword>
<accession>A0A2R5FAI4</accession>
<dbReference type="Pfam" id="PF07254">
    <property type="entry name" value="Cpta_toxin"/>
    <property type="match status" value="1"/>
</dbReference>
<protein>
    <recommendedName>
        <fullName evidence="4">Toxin CptA</fullName>
    </recommendedName>
</protein>
<gene>
    <name evidence="2" type="ORF">NMK_2845</name>
</gene>
<keyword evidence="3" id="KW-1185">Reference proteome</keyword>
<dbReference type="Proteomes" id="UP000245081">
    <property type="component" value="Unassembled WGS sequence"/>
</dbReference>
<proteinExistence type="predicted"/>
<dbReference type="InterPro" id="IPR009883">
    <property type="entry name" value="YgfX"/>
</dbReference>
<dbReference type="OrthoDB" id="9182772at2"/>
<dbReference type="RefSeq" id="WP_146187217.1">
    <property type="nucleotide sequence ID" value="NZ_BDOQ01000017.1"/>
</dbReference>
<feature type="transmembrane region" description="Helical" evidence="1">
    <location>
        <begin position="21"/>
        <end position="39"/>
    </location>
</feature>
<comment type="caution">
    <text evidence="2">The sequence shown here is derived from an EMBL/GenBank/DDBJ whole genome shotgun (WGS) entry which is preliminary data.</text>
</comment>
<sequence>MSKNPSHYNFKPFQADLIPSCRLRALLVIMHGLCLIAIVVLPLAWLVKTVIAMALVASLMIYLRQLPGKVRGLKLTKDGSFSVRLVQDDWVPAEILGSSFVQPWLTVLHLRLEGRKRMLPVVLFPDALPHEAFRRLRVWLNWGWKSGDEQAKT</sequence>